<sequence>MATADIERKAAALENDAQAVFAAYLCERMLPNYRLFSEQASTGDSKVLRGMLDAIWDKLTTGKGAGWERWQEKLEAVTPSESEHDVLGVYPAIAACTALSCLAQGFSERDAQCFLDVARVSKGSVAHYLELGECAQIEDANSRAAAVAEHELMAYEVAVQDAMLDFLRAEPRIHRELIRDVRQIAREEGHSNLGL</sequence>
<comment type="caution">
    <text evidence="1">The sequence shown here is derived from an EMBL/GenBank/DDBJ whole genome shotgun (WGS) entry which is preliminary data.</text>
</comment>
<accession>A0A432X764</accession>
<gene>
    <name evidence="1" type="ORF">CWE15_04550</name>
</gene>
<evidence type="ECO:0000313" key="1">
    <source>
        <dbReference type="EMBL" id="RUO42688.1"/>
    </source>
</evidence>
<keyword evidence="2" id="KW-1185">Reference proteome</keyword>
<name>A0A432X764_9GAMM</name>
<dbReference type="Proteomes" id="UP000286976">
    <property type="component" value="Unassembled WGS sequence"/>
</dbReference>
<organism evidence="1 2">
    <name type="scientific">Aliidiomarina taiwanensis</name>
    <dbReference type="NCBI Taxonomy" id="946228"/>
    <lineage>
        <taxon>Bacteria</taxon>
        <taxon>Pseudomonadati</taxon>
        <taxon>Pseudomonadota</taxon>
        <taxon>Gammaproteobacteria</taxon>
        <taxon>Alteromonadales</taxon>
        <taxon>Idiomarinaceae</taxon>
        <taxon>Aliidiomarina</taxon>
    </lineage>
</organism>
<proteinExistence type="predicted"/>
<dbReference type="Gene3D" id="1.20.1590.10">
    <property type="entry name" value="YP_001051499.1 domain like"/>
    <property type="match status" value="1"/>
</dbReference>
<dbReference type="RefSeq" id="WP_126756898.1">
    <property type="nucleotide sequence ID" value="NZ_PIPQ01000002.1"/>
</dbReference>
<dbReference type="InterPro" id="IPR007338">
    <property type="entry name" value="DUF416"/>
</dbReference>
<dbReference type="EMBL" id="PIPQ01000002">
    <property type="protein sequence ID" value="RUO42688.1"/>
    <property type="molecule type" value="Genomic_DNA"/>
</dbReference>
<dbReference type="AlphaFoldDB" id="A0A432X764"/>
<reference evidence="1 2" key="1">
    <citation type="journal article" date="2011" name="Front. Microbiol.">
        <title>Genomic signatures of strain selection and enhancement in Bacillus atrophaeus var. globigii, a historical biowarfare simulant.</title>
        <authorList>
            <person name="Gibbons H.S."/>
            <person name="Broomall S.M."/>
            <person name="McNew L.A."/>
            <person name="Daligault H."/>
            <person name="Chapman C."/>
            <person name="Bruce D."/>
            <person name="Karavis M."/>
            <person name="Krepps M."/>
            <person name="McGregor P.A."/>
            <person name="Hong C."/>
            <person name="Park K.H."/>
            <person name="Akmal A."/>
            <person name="Feldman A."/>
            <person name="Lin J.S."/>
            <person name="Chang W.E."/>
            <person name="Higgs B.W."/>
            <person name="Demirev P."/>
            <person name="Lindquist J."/>
            <person name="Liem A."/>
            <person name="Fochler E."/>
            <person name="Read T.D."/>
            <person name="Tapia R."/>
            <person name="Johnson S."/>
            <person name="Bishop-Lilly K.A."/>
            <person name="Detter C."/>
            <person name="Han C."/>
            <person name="Sozhamannan S."/>
            <person name="Rosenzweig C.N."/>
            <person name="Skowronski E.W."/>
        </authorList>
    </citation>
    <scope>NUCLEOTIDE SEQUENCE [LARGE SCALE GENOMIC DNA]</scope>
    <source>
        <strain evidence="1 2">AIT1</strain>
    </source>
</reference>
<dbReference type="InterPro" id="IPR023381">
    <property type="entry name" value="YP001051499.1-like_dom_sf"/>
</dbReference>
<evidence type="ECO:0000313" key="2">
    <source>
        <dbReference type="Proteomes" id="UP000286976"/>
    </source>
</evidence>
<dbReference type="Pfam" id="PF04222">
    <property type="entry name" value="DUF416"/>
    <property type="match status" value="1"/>
</dbReference>
<protein>
    <submittedName>
        <fullName evidence="1">DUF416 domain-containing protein</fullName>
    </submittedName>
</protein>
<dbReference type="OrthoDB" id="9204516at2"/>